<dbReference type="EMBL" id="WOWS01000001">
    <property type="protein sequence ID" value="MUU76932.1"/>
    <property type="molecule type" value="Genomic_DNA"/>
</dbReference>
<protein>
    <submittedName>
        <fullName evidence="1">Uncharacterized protein</fullName>
    </submittedName>
</protein>
<dbReference type="Proteomes" id="UP000478208">
    <property type="component" value="Unassembled WGS sequence"/>
</dbReference>
<dbReference type="AlphaFoldDB" id="A0A6L6U7R1"/>
<reference evidence="1 2" key="1">
    <citation type="submission" date="2019-12" db="EMBL/GenBank/DDBJ databases">
        <authorList>
            <person name="Li J."/>
        </authorList>
    </citation>
    <scope>NUCLEOTIDE SEQUENCE [LARGE SCALE GENOMIC DNA]</scope>
    <source>
        <strain evidence="1 2">HL2-2</strain>
    </source>
</reference>
<evidence type="ECO:0000313" key="2">
    <source>
        <dbReference type="Proteomes" id="UP000478208"/>
    </source>
</evidence>
<gene>
    <name evidence="1" type="ORF">GN138_00610</name>
</gene>
<evidence type="ECO:0000313" key="1">
    <source>
        <dbReference type="EMBL" id="MUU76932.1"/>
    </source>
</evidence>
<keyword evidence="2" id="KW-1185">Reference proteome</keyword>
<organism evidence="1 2">
    <name type="scientific">Winogradskyella endarachnes</name>
    <dbReference type="NCBI Taxonomy" id="2681965"/>
    <lineage>
        <taxon>Bacteria</taxon>
        <taxon>Pseudomonadati</taxon>
        <taxon>Bacteroidota</taxon>
        <taxon>Flavobacteriia</taxon>
        <taxon>Flavobacteriales</taxon>
        <taxon>Flavobacteriaceae</taxon>
        <taxon>Winogradskyella</taxon>
    </lineage>
</organism>
<name>A0A6L6U7R1_9FLAO</name>
<proteinExistence type="predicted"/>
<comment type="caution">
    <text evidence="1">The sequence shown here is derived from an EMBL/GenBank/DDBJ whole genome shotgun (WGS) entry which is preliminary data.</text>
</comment>
<accession>A0A6L6U7R1</accession>
<sequence>MVFVSCQSLKTAVFDQYSYQQAISIKVESLNLMDEAVNDYLAHETEVRTLQLDLQKMVEYEKNKPDNEVSYTMWKTITNEERNLLAGFLKRWKEKDQLSQVFIDEAKVQVSEALDLIIKYEGQKNKTNETNILNFLN</sequence>